<evidence type="ECO:0000313" key="2">
    <source>
        <dbReference type="EMBL" id="CAI5448731.1"/>
    </source>
</evidence>
<dbReference type="Proteomes" id="UP001152747">
    <property type="component" value="Unassembled WGS sequence"/>
</dbReference>
<feature type="region of interest" description="Disordered" evidence="1">
    <location>
        <begin position="150"/>
        <end position="169"/>
    </location>
</feature>
<sequence>MEKFEMIAVRRRLGKILLVTIDGSKSEEISELNLNKFYVSLGDFCMVTFEDGLIFKINKIDNHKSGIRFKPSGPNTIGEGVFARIRHDGSTVYFDSPMFGRMNCLDQIDSSLWNTSQNVEVWYQDGNDGINLPFKWTARIAKNIVNQMNNMSMNNEPQSSSSYSNSYPNQDYKSQKPIVPLKPSFENSKLQNHHYPDTAAVTQLAKNHENKLPPMVPWSKTFGPQKLPMLKPQQLKKSEFEEESKTHQITGIVVFKFPKYPSRFYVWTKDSYPGTDVTLMSSGEDQVNVTDWIRMNLTKTELEKHFPIKPNENTPPFTCHSFTKLSNQILKTGTAGKSVMITIPHLNYEGGDIRNEHLGLIADPEGILNTKGVYKQIKVVRKVPNETVIEKRTVWKIISAQIKKEENKMYAKVQPNKPKEIKPKFEVHRKKYVEKGADETLCRGVVTSIKKINGVVKYYCWLIDKHDTSVIHDPTLQMINGDFFESNFKQNKYGRWIHINQSSIERIDRLLNYDRHFDTIKFVVNVSTSDITYGEPTQIHHEYFGNIIDIWNKVSENEPDGSSIQLEIIQHSVSGTYHWVVFNHAFSVKKLIDGSKSEEISELNLNKFHVSLGDFCMVTFEDGLIFKINKIDNHKSGIRFKPSGPNTIGEGVFARVKHDGFTVYFDSPMFGRMNSLLPIGSSLWNTSQNVEVWYQDGNDGINLPFKWTARLMSSKNIVNQMNNININNEPESSSSSKSHQNRDFSIYQSQKPIFTVKPNFENSKIQYNYYYPGTAAVTQLSKNYENKTPPMVSFSQTFGPQKPPKTVKPQQMKKSEFEEESKTQQIIGIVVHKFPKYPSRCYVWTRNAYPGHDMILMNSGEDQINVTDWIRMNLTKTELEKHFPIKPNENTPQFTCRSFTKLSNQILKTENVGKSIFVTIPRIDYDGGDIRNEHLGLISDPAGILNTKGVYKQIKVVRKVPNETVIEKRAVWKVISAQHVKEEENKMFARVHQNKPKKLEMLKKRYVGKNMDETVCRAVITSIKTINGVVKYYCWLIDKHVTSVIHDPQIQMLNGDFFESKFKQNKHGRWNHTSESSIERIDRLMDFEKHHNTIKFVIEVSTSHIAYGEPTQIHHEYFGNIIDIFNKISDNESDGYTIKLEIIQHSVNGTYCWVVSVKKI</sequence>
<dbReference type="InterPro" id="IPR004987">
    <property type="entry name" value="DUF272"/>
</dbReference>
<proteinExistence type="predicted"/>
<accession>A0A9P1IPD7</accession>
<dbReference type="AlphaFoldDB" id="A0A9P1IPD7"/>
<name>A0A9P1IPD7_9PELO</name>
<evidence type="ECO:0000313" key="3">
    <source>
        <dbReference type="Proteomes" id="UP001152747"/>
    </source>
</evidence>
<organism evidence="2 3">
    <name type="scientific">Caenorhabditis angaria</name>
    <dbReference type="NCBI Taxonomy" id="860376"/>
    <lineage>
        <taxon>Eukaryota</taxon>
        <taxon>Metazoa</taxon>
        <taxon>Ecdysozoa</taxon>
        <taxon>Nematoda</taxon>
        <taxon>Chromadorea</taxon>
        <taxon>Rhabditida</taxon>
        <taxon>Rhabditina</taxon>
        <taxon>Rhabditomorpha</taxon>
        <taxon>Rhabditoidea</taxon>
        <taxon>Rhabditidae</taxon>
        <taxon>Peloderinae</taxon>
        <taxon>Caenorhabditis</taxon>
    </lineage>
</organism>
<gene>
    <name evidence="2" type="ORF">CAMP_LOCUS11368</name>
</gene>
<dbReference type="PANTHER" id="PTHR21516">
    <property type="entry name" value="AAA_LID_7 DOMAIN-CONTAINING PROTEIN-RELATED-RELATED"/>
    <property type="match status" value="1"/>
</dbReference>
<protein>
    <submittedName>
        <fullName evidence="2">Uncharacterized protein</fullName>
    </submittedName>
</protein>
<keyword evidence="3" id="KW-1185">Reference proteome</keyword>
<dbReference type="PANTHER" id="PTHR21516:SF4">
    <property type="entry name" value="AAA_LID_7 DOMAIN-CONTAINING PROTEIN-RELATED"/>
    <property type="match status" value="1"/>
</dbReference>
<dbReference type="Pfam" id="PF03312">
    <property type="entry name" value="DUF272"/>
    <property type="match status" value="2"/>
</dbReference>
<dbReference type="EMBL" id="CANHGI010000004">
    <property type="protein sequence ID" value="CAI5448731.1"/>
    <property type="molecule type" value="Genomic_DNA"/>
</dbReference>
<comment type="caution">
    <text evidence="2">The sequence shown here is derived from an EMBL/GenBank/DDBJ whole genome shotgun (WGS) entry which is preliminary data.</text>
</comment>
<reference evidence="2" key="1">
    <citation type="submission" date="2022-11" db="EMBL/GenBank/DDBJ databases">
        <authorList>
            <person name="Kikuchi T."/>
        </authorList>
    </citation>
    <scope>NUCLEOTIDE SEQUENCE</scope>
    <source>
        <strain evidence="2">PS1010</strain>
    </source>
</reference>
<evidence type="ECO:0000256" key="1">
    <source>
        <dbReference type="SAM" id="MobiDB-lite"/>
    </source>
</evidence>